<dbReference type="InterPro" id="IPR039536">
    <property type="entry name" value="TetR_C_Proteobacteria"/>
</dbReference>
<feature type="region of interest" description="Disordered" evidence="3">
    <location>
        <begin position="1"/>
        <end position="27"/>
    </location>
</feature>
<accession>A0ABV7L5H3</accession>
<feature type="compositionally biased region" description="Basic residues" evidence="3">
    <location>
        <begin position="13"/>
        <end position="25"/>
    </location>
</feature>
<evidence type="ECO:0000313" key="5">
    <source>
        <dbReference type="EMBL" id="MFC3229641.1"/>
    </source>
</evidence>
<dbReference type="PRINTS" id="PR00455">
    <property type="entry name" value="HTHTETR"/>
</dbReference>
<comment type="caution">
    <text evidence="5">The sequence shown here is derived from an EMBL/GenBank/DDBJ whole genome shotgun (WGS) entry which is preliminary data.</text>
</comment>
<dbReference type="PANTHER" id="PTHR30055">
    <property type="entry name" value="HTH-TYPE TRANSCRIPTIONAL REGULATOR RUTR"/>
    <property type="match status" value="1"/>
</dbReference>
<gene>
    <name evidence="5" type="ORF">ACFOGJ_20500</name>
</gene>
<dbReference type="PANTHER" id="PTHR30055:SF146">
    <property type="entry name" value="HTH-TYPE TRANSCRIPTIONAL DUAL REGULATOR CECR"/>
    <property type="match status" value="1"/>
</dbReference>
<dbReference type="InterPro" id="IPR050109">
    <property type="entry name" value="HTH-type_TetR-like_transc_reg"/>
</dbReference>
<evidence type="ECO:0000256" key="3">
    <source>
        <dbReference type="SAM" id="MobiDB-lite"/>
    </source>
</evidence>
<dbReference type="InterPro" id="IPR001647">
    <property type="entry name" value="HTH_TetR"/>
</dbReference>
<dbReference type="Pfam" id="PF00440">
    <property type="entry name" value="TetR_N"/>
    <property type="match status" value="1"/>
</dbReference>
<dbReference type="InterPro" id="IPR009057">
    <property type="entry name" value="Homeodomain-like_sf"/>
</dbReference>
<keyword evidence="6" id="KW-1185">Reference proteome</keyword>
<keyword evidence="1 2" id="KW-0238">DNA-binding</keyword>
<evidence type="ECO:0000313" key="6">
    <source>
        <dbReference type="Proteomes" id="UP001595528"/>
    </source>
</evidence>
<dbReference type="RefSeq" id="WP_379904037.1">
    <property type="nucleotide sequence ID" value="NZ_JBHRTR010000034.1"/>
</dbReference>
<dbReference type="InterPro" id="IPR036271">
    <property type="entry name" value="Tet_transcr_reg_TetR-rel_C_sf"/>
</dbReference>
<sequence>MPAAKAIAAGGRKTGRQRAVRRKAGRPAGTVVPEATILDAARSLFLQAGYDGVNLERIAAAAGLSRQTLYNRFGSKEALFRAMLARHWALLTDTPLVQSPRDIVGDRPPDAVLADLSRTILEFIDERRQVDFTRLVIAESRHLPWIAEEFYRLGKAPLMQALAACLDEMHRRRQIDCPDPGFAAHQFLGLLQEFVFWPKVMAIGAGTARLPGPERAVAESVRMFLCRYGHAAACPPADGN</sequence>
<dbReference type="EMBL" id="JBHRTR010000034">
    <property type="protein sequence ID" value="MFC3229641.1"/>
    <property type="molecule type" value="Genomic_DNA"/>
</dbReference>
<dbReference type="SUPFAM" id="SSF46689">
    <property type="entry name" value="Homeodomain-like"/>
    <property type="match status" value="1"/>
</dbReference>
<feature type="DNA-binding region" description="H-T-H motif" evidence="2">
    <location>
        <begin position="54"/>
        <end position="73"/>
    </location>
</feature>
<protein>
    <submittedName>
        <fullName evidence="5">TetR/AcrR family transcriptional regulator</fullName>
    </submittedName>
</protein>
<dbReference type="Pfam" id="PF14246">
    <property type="entry name" value="TetR_C_7"/>
    <property type="match status" value="1"/>
</dbReference>
<dbReference type="Gene3D" id="1.10.357.10">
    <property type="entry name" value="Tetracycline Repressor, domain 2"/>
    <property type="match status" value="1"/>
</dbReference>
<reference evidence="6" key="1">
    <citation type="journal article" date="2019" name="Int. J. Syst. Evol. Microbiol.">
        <title>The Global Catalogue of Microorganisms (GCM) 10K type strain sequencing project: providing services to taxonomists for standard genome sequencing and annotation.</title>
        <authorList>
            <consortium name="The Broad Institute Genomics Platform"/>
            <consortium name="The Broad Institute Genome Sequencing Center for Infectious Disease"/>
            <person name="Wu L."/>
            <person name="Ma J."/>
        </authorList>
    </citation>
    <scope>NUCLEOTIDE SEQUENCE [LARGE SCALE GENOMIC DNA]</scope>
    <source>
        <strain evidence="6">KCTC 42964</strain>
    </source>
</reference>
<feature type="domain" description="HTH tetR-type" evidence="4">
    <location>
        <begin position="31"/>
        <end position="91"/>
    </location>
</feature>
<dbReference type="Gene3D" id="1.10.10.60">
    <property type="entry name" value="Homeodomain-like"/>
    <property type="match status" value="1"/>
</dbReference>
<organism evidence="5 6">
    <name type="scientific">Marinibaculum pumilum</name>
    <dbReference type="NCBI Taxonomy" id="1766165"/>
    <lineage>
        <taxon>Bacteria</taxon>
        <taxon>Pseudomonadati</taxon>
        <taxon>Pseudomonadota</taxon>
        <taxon>Alphaproteobacteria</taxon>
        <taxon>Rhodospirillales</taxon>
        <taxon>Rhodospirillaceae</taxon>
        <taxon>Marinibaculum</taxon>
    </lineage>
</organism>
<dbReference type="SUPFAM" id="SSF48498">
    <property type="entry name" value="Tetracyclin repressor-like, C-terminal domain"/>
    <property type="match status" value="1"/>
</dbReference>
<dbReference type="Proteomes" id="UP001595528">
    <property type="component" value="Unassembled WGS sequence"/>
</dbReference>
<evidence type="ECO:0000259" key="4">
    <source>
        <dbReference type="PROSITE" id="PS50977"/>
    </source>
</evidence>
<proteinExistence type="predicted"/>
<evidence type="ECO:0000256" key="1">
    <source>
        <dbReference type="ARBA" id="ARBA00023125"/>
    </source>
</evidence>
<dbReference type="PROSITE" id="PS50977">
    <property type="entry name" value="HTH_TETR_2"/>
    <property type="match status" value="1"/>
</dbReference>
<evidence type="ECO:0000256" key="2">
    <source>
        <dbReference type="PROSITE-ProRule" id="PRU00335"/>
    </source>
</evidence>
<name>A0ABV7L5H3_9PROT</name>